<sequence length="114" mass="12256">MAGEQFRNGHGRGRRLDQDRPVAELIQPGMLGGIQHVHRRQPLVRVGGHRVQHAFEPLDECGDGCRVEQIAAELDRAADAGGLARLGEAFGKGERQVHAGGVGVHRHLGGLHIA</sequence>
<gene>
    <name evidence="2" type="ORF">GCM10023161_45090</name>
</gene>
<feature type="region of interest" description="Disordered" evidence="1">
    <location>
        <begin position="1"/>
        <end position="21"/>
    </location>
</feature>
<keyword evidence="3" id="KW-1185">Reference proteome</keyword>
<evidence type="ECO:0000313" key="3">
    <source>
        <dbReference type="Proteomes" id="UP001501417"/>
    </source>
</evidence>
<evidence type="ECO:0000313" key="2">
    <source>
        <dbReference type="EMBL" id="GAA4294980.1"/>
    </source>
</evidence>
<organism evidence="2 3">
    <name type="scientific">Mycobacterium paraffinicum</name>
    <dbReference type="NCBI Taxonomy" id="53378"/>
    <lineage>
        <taxon>Bacteria</taxon>
        <taxon>Bacillati</taxon>
        <taxon>Actinomycetota</taxon>
        <taxon>Actinomycetes</taxon>
        <taxon>Mycobacteriales</taxon>
        <taxon>Mycobacteriaceae</taxon>
        <taxon>Mycobacterium</taxon>
    </lineage>
</organism>
<comment type="caution">
    <text evidence="2">The sequence shown here is derived from an EMBL/GenBank/DDBJ whole genome shotgun (WGS) entry which is preliminary data.</text>
</comment>
<protein>
    <submittedName>
        <fullName evidence="2">Uncharacterized protein</fullName>
    </submittedName>
</protein>
<proteinExistence type="predicted"/>
<dbReference type="EMBL" id="BAABGF010000052">
    <property type="protein sequence ID" value="GAA4294980.1"/>
    <property type="molecule type" value="Genomic_DNA"/>
</dbReference>
<reference evidence="3" key="1">
    <citation type="journal article" date="2019" name="Int. J. Syst. Evol. Microbiol.">
        <title>The Global Catalogue of Microorganisms (GCM) 10K type strain sequencing project: providing services to taxonomists for standard genome sequencing and annotation.</title>
        <authorList>
            <consortium name="The Broad Institute Genomics Platform"/>
            <consortium name="The Broad Institute Genome Sequencing Center for Infectious Disease"/>
            <person name="Wu L."/>
            <person name="Ma J."/>
        </authorList>
    </citation>
    <scope>NUCLEOTIDE SEQUENCE [LARGE SCALE GENOMIC DNA]</scope>
    <source>
        <strain evidence="3">JCM 17782</strain>
    </source>
</reference>
<name>A0ABP8F4L6_9MYCO</name>
<accession>A0ABP8F4L6</accession>
<dbReference type="Proteomes" id="UP001501417">
    <property type="component" value="Unassembled WGS sequence"/>
</dbReference>
<evidence type="ECO:0000256" key="1">
    <source>
        <dbReference type="SAM" id="MobiDB-lite"/>
    </source>
</evidence>